<evidence type="ECO:0000313" key="6">
    <source>
        <dbReference type="Proteomes" id="UP001431783"/>
    </source>
</evidence>
<dbReference type="InterPro" id="IPR036568">
    <property type="entry name" value="GGCT-like_sf"/>
</dbReference>
<dbReference type="EC" id="4.3.2.9" evidence="1"/>
<dbReference type="Gene3D" id="3.10.490.10">
    <property type="entry name" value="Gamma-glutamyl cyclotransferase-like"/>
    <property type="match status" value="1"/>
</dbReference>
<evidence type="ECO:0000313" key="5">
    <source>
        <dbReference type="EMBL" id="KAK9889707.1"/>
    </source>
</evidence>
<dbReference type="EMBL" id="JARQZJ010000123">
    <property type="protein sequence ID" value="KAK9889707.1"/>
    <property type="molecule type" value="Genomic_DNA"/>
</dbReference>
<proteinExistence type="predicted"/>
<feature type="binding site" evidence="4">
    <location>
        <begin position="7"/>
        <end position="12"/>
    </location>
    <ligand>
        <name>substrate</name>
    </ligand>
</feature>
<dbReference type="Proteomes" id="UP001431783">
    <property type="component" value="Unassembled WGS sequence"/>
</dbReference>
<organism evidence="5 6">
    <name type="scientific">Henosepilachna vigintioctopunctata</name>
    <dbReference type="NCBI Taxonomy" id="420089"/>
    <lineage>
        <taxon>Eukaryota</taxon>
        <taxon>Metazoa</taxon>
        <taxon>Ecdysozoa</taxon>
        <taxon>Arthropoda</taxon>
        <taxon>Hexapoda</taxon>
        <taxon>Insecta</taxon>
        <taxon>Pterygota</taxon>
        <taxon>Neoptera</taxon>
        <taxon>Endopterygota</taxon>
        <taxon>Coleoptera</taxon>
        <taxon>Polyphaga</taxon>
        <taxon>Cucujiformia</taxon>
        <taxon>Coccinelloidea</taxon>
        <taxon>Coccinellidae</taxon>
        <taxon>Epilachninae</taxon>
        <taxon>Epilachnini</taxon>
        <taxon>Henosepilachna</taxon>
    </lineage>
</organism>
<feature type="active site" description="Proton acceptor" evidence="3">
    <location>
        <position position="82"/>
    </location>
</feature>
<dbReference type="InterPro" id="IPR013024">
    <property type="entry name" value="GGCT-like"/>
</dbReference>
<evidence type="ECO:0000256" key="4">
    <source>
        <dbReference type="PIRSR" id="PIRSR617939-2"/>
    </source>
</evidence>
<comment type="caution">
    <text evidence="5">The sequence shown here is derived from an EMBL/GenBank/DDBJ whole genome shotgun (WGS) entry which is preliminary data.</text>
</comment>
<dbReference type="AlphaFoldDB" id="A0AAW1V200"/>
<protein>
    <recommendedName>
        <fullName evidence="1">gamma-glutamylcyclotransferase</fullName>
        <ecNumber evidence="1">4.3.2.9</ecNumber>
    </recommendedName>
</protein>
<dbReference type="CDD" id="cd06661">
    <property type="entry name" value="GGCT_like"/>
    <property type="match status" value="1"/>
</dbReference>
<feature type="binding site" evidence="4">
    <location>
        <position position="134"/>
    </location>
    <ligand>
        <name>substrate</name>
    </ligand>
</feature>
<dbReference type="InterPro" id="IPR017939">
    <property type="entry name" value="G-Glutamylcylcotransferase"/>
</dbReference>
<reference evidence="5 6" key="1">
    <citation type="submission" date="2023-03" db="EMBL/GenBank/DDBJ databases">
        <title>Genome insight into feeding habits of ladybird beetles.</title>
        <authorList>
            <person name="Li H.-S."/>
            <person name="Huang Y.-H."/>
            <person name="Pang H."/>
        </authorList>
    </citation>
    <scope>NUCLEOTIDE SEQUENCE [LARGE SCALE GENOMIC DNA]</scope>
    <source>
        <strain evidence="5">SYSU_2023b</strain>
        <tissue evidence="5">Whole body</tissue>
    </source>
</reference>
<dbReference type="PANTHER" id="PTHR12935">
    <property type="entry name" value="GAMMA-GLUTAMYLCYCLOTRANSFERASE"/>
    <property type="match status" value="1"/>
</dbReference>
<name>A0AAW1V200_9CUCU</name>
<evidence type="ECO:0000256" key="1">
    <source>
        <dbReference type="ARBA" id="ARBA00012346"/>
    </source>
</evidence>
<dbReference type="GO" id="GO:0003839">
    <property type="term" value="F:gamma-glutamylcyclotransferase activity"/>
    <property type="evidence" value="ECO:0007669"/>
    <property type="project" value="UniProtKB-EC"/>
</dbReference>
<dbReference type="Pfam" id="PF13772">
    <property type="entry name" value="AIG2_2"/>
    <property type="match status" value="1"/>
</dbReference>
<keyword evidence="2" id="KW-0456">Lyase</keyword>
<sequence length="176" mass="20082">MSGKFLYFAYGSNLLQKRIHLDNPSATRSGIGKLKNYRLDFNRFSKRWGGASATIVKKEGAHVWGALWTLDNKHMETLDNQEGVPQNIYKALTIEVECPNGEKKTCRVYEQTNIPEVLENITDIPQERKPSYIYLKIIQEGAKESGLPDDYQQFLQKIPHNGFKGHTDLGLKLDIV</sequence>
<evidence type="ECO:0000256" key="3">
    <source>
        <dbReference type="PIRSR" id="PIRSR617939-1"/>
    </source>
</evidence>
<evidence type="ECO:0000256" key="2">
    <source>
        <dbReference type="ARBA" id="ARBA00023239"/>
    </source>
</evidence>
<dbReference type="PANTHER" id="PTHR12935:SF0">
    <property type="entry name" value="GAMMA-GLUTAMYLCYCLOTRANSFERASE"/>
    <property type="match status" value="1"/>
</dbReference>
<gene>
    <name evidence="5" type="ORF">WA026_007090</name>
</gene>
<dbReference type="SUPFAM" id="SSF110857">
    <property type="entry name" value="Gamma-glutamyl cyclotransferase-like"/>
    <property type="match status" value="1"/>
</dbReference>
<accession>A0AAW1V200</accession>
<keyword evidence="6" id="KW-1185">Reference proteome</keyword>